<dbReference type="SUPFAM" id="SSF46689">
    <property type="entry name" value="Homeodomain-like"/>
    <property type="match status" value="1"/>
</dbReference>
<feature type="domain" description="Sigma-54 factor interaction" evidence="11">
    <location>
        <begin position="3"/>
        <end position="232"/>
    </location>
</feature>
<dbReference type="InterPro" id="IPR025943">
    <property type="entry name" value="Sigma_54_int_dom_ATP-bd_2"/>
</dbReference>
<dbReference type="InterPro" id="IPR003593">
    <property type="entry name" value="AAA+_ATPase"/>
</dbReference>
<dbReference type="InterPro" id="IPR009057">
    <property type="entry name" value="Homeodomain-like_sf"/>
</dbReference>
<dbReference type="GO" id="GO:0043565">
    <property type="term" value="F:sequence-specific DNA binding"/>
    <property type="evidence" value="ECO:0007669"/>
    <property type="project" value="InterPro"/>
</dbReference>
<evidence type="ECO:0000256" key="8">
    <source>
        <dbReference type="ARBA" id="ARBA00023125"/>
    </source>
</evidence>
<keyword evidence="13" id="KW-1185">Reference proteome</keyword>
<dbReference type="Pfam" id="PF02954">
    <property type="entry name" value="HTH_8"/>
    <property type="match status" value="1"/>
</dbReference>
<dbReference type="InterPro" id="IPR002197">
    <property type="entry name" value="HTH_Fis"/>
</dbReference>
<keyword evidence="9" id="KW-0010">Activator</keyword>
<sequence>MLISGSSKSVSRLLNDIKNAAPYKVNALIVGPTGAGKELVAQYLHDWSNRHGNMVSVNCAAIPRELLEAELFGHEKGAFTGAATRRIGRFEEAAGGTLFLDEIGDMPLELQSKILRVIETKSVCRVGSNKEVHVDFRLICATHQNIQDKVKRGEFREDLMYRISVIVLDVPPLKDRIEDFPDLITALCNQIETDGSGLTPPTVNEDGLREMVSHSWPGNVRELKNFLQRAAVLYRDAPINAETVRRLLHLNADRNSEQNALLQATSEIPDVDSEIESDSKNNTDAFENVGLNVLDYGFCLKGFLSDIETELIVAALSVENHNIAGTAKRLALNRTTLIAKMGKYGIK</sequence>
<evidence type="ECO:0000256" key="5">
    <source>
        <dbReference type="ARBA" id="ARBA00022840"/>
    </source>
</evidence>
<dbReference type="SUPFAM" id="SSF52540">
    <property type="entry name" value="P-loop containing nucleoside triphosphate hydrolases"/>
    <property type="match status" value="1"/>
</dbReference>
<dbReference type="PROSITE" id="PS00688">
    <property type="entry name" value="SIGMA54_INTERACT_3"/>
    <property type="match status" value="1"/>
</dbReference>
<dbReference type="Pfam" id="PF25601">
    <property type="entry name" value="AAA_lid_14"/>
    <property type="match status" value="1"/>
</dbReference>
<keyword evidence="4" id="KW-0547">Nucleotide-binding</keyword>
<evidence type="ECO:0000256" key="9">
    <source>
        <dbReference type="ARBA" id="ARBA00023159"/>
    </source>
</evidence>
<evidence type="ECO:0000256" key="3">
    <source>
        <dbReference type="ARBA" id="ARBA00015308"/>
    </source>
</evidence>
<dbReference type="Gene3D" id="1.10.8.60">
    <property type="match status" value="1"/>
</dbReference>
<evidence type="ECO:0000313" key="12">
    <source>
        <dbReference type="EMBL" id="AGI74754.1"/>
    </source>
</evidence>
<keyword evidence="7" id="KW-0805">Transcription regulation</keyword>
<evidence type="ECO:0000256" key="10">
    <source>
        <dbReference type="ARBA" id="ARBA00023163"/>
    </source>
</evidence>
<keyword evidence="12" id="KW-0614">Plasmid</keyword>
<dbReference type="InterPro" id="IPR025944">
    <property type="entry name" value="Sigma_54_int_dom_CS"/>
</dbReference>
<dbReference type="PRINTS" id="PR01590">
    <property type="entry name" value="HTHFIS"/>
</dbReference>
<evidence type="ECO:0000256" key="7">
    <source>
        <dbReference type="ARBA" id="ARBA00023015"/>
    </source>
</evidence>
<dbReference type="Pfam" id="PF00158">
    <property type="entry name" value="Sigma54_activat"/>
    <property type="match status" value="1"/>
</dbReference>
<dbReference type="CDD" id="cd00009">
    <property type="entry name" value="AAA"/>
    <property type="match status" value="1"/>
</dbReference>
<evidence type="ECO:0000256" key="1">
    <source>
        <dbReference type="ARBA" id="ARBA00002167"/>
    </source>
</evidence>
<dbReference type="PROSITE" id="PS50045">
    <property type="entry name" value="SIGMA54_INTERACT_4"/>
    <property type="match status" value="1"/>
</dbReference>
<dbReference type="FunFam" id="3.40.50.300:FF:000006">
    <property type="entry name" value="DNA-binding transcriptional regulator NtrC"/>
    <property type="match status" value="1"/>
</dbReference>
<geneLocation type="plasmid" evidence="12 13">
    <name>pOA238_118</name>
</geneLocation>
<protein>
    <recommendedName>
        <fullName evidence="3">Nif-specific regulatory protein</fullName>
    </recommendedName>
</protein>
<dbReference type="OrthoDB" id="9805953at2"/>
<dbReference type="AlphaFoldDB" id="M9RQ49"/>
<keyword evidence="5" id="KW-0067">ATP-binding</keyword>
<evidence type="ECO:0000256" key="2">
    <source>
        <dbReference type="ARBA" id="ARBA00011135"/>
    </source>
</evidence>
<reference evidence="12 13" key="1">
    <citation type="journal article" date="2013" name="PLoS ONE">
        <title>Poles Apart: Arctic and Antarctic Octadecabacter strains Share High Genome Plasticity and a New Type of Xanthorhodopsin.</title>
        <authorList>
            <person name="Vollmers J."/>
            <person name="Voget S."/>
            <person name="Dietrich S."/>
            <person name="Gollnow K."/>
            <person name="Smits M."/>
            <person name="Meyer K."/>
            <person name="Brinkhoff T."/>
            <person name="Simon M."/>
            <person name="Daniel R."/>
        </authorList>
    </citation>
    <scope>NUCLEOTIDE SEQUENCE [LARGE SCALE GENOMIC DNA]</scope>
    <source>
        <strain evidence="12 13">238</strain>
        <plasmid evidence="13">Plasmid pOA238_118</plasmid>
    </source>
</reference>
<dbReference type="GO" id="GO:0006355">
    <property type="term" value="P:regulation of DNA-templated transcription"/>
    <property type="evidence" value="ECO:0007669"/>
    <property type="project" value="InterPro"/>
</dbReference>
<dbReference type="HOGENOM" id="CLU_000445_0_7_5"/>
<evidence type="ECO:0000256" key="6">
    <source>
        <dbReference type="ARBA" id="ARBA00023012"/>
    </source>
</evidence>
<dbReference type="RefSeq" id="WP_015497662.1">
    <property type="nucleotide sequence ID" value="NC_020909.1"/>
</dbReference>
<accession>M9RQ49</accession>
<dbReference type="InterPro" id="IPR027417">
    <property type="entry name" value="P-loop_NTPase"/>
</dbReference>
<dbReference type="SMART" id="SM00382">
    <property type="entry name" value="AAA"/>
    <property type="match status" value="1"/>
</dbReference>
<dbReference type="GO" id="GO:0000160">
    <property type="term" value="P:phosphorelay signal transduction system"/>
    <property type="evidence" value="ECO:0007669"/>
    <property type="project" value="UniProtKB-KW"/>
</dbReference>
<comment type="function">
    <text evidence="1">Required for activation of most nif operons, which are directly involved in nitrogen fixation.</text>
</comment>
<dbReference type="Gene3D" id="3.40.50.300">
    <property type="entry name" value="P-loop containing nucleotide triphosphate hydrolases"/>
    <property type="match status" value="1"/>
</dbReference>
<proteinExistence type="predicted"/>
<dbReference type="InterPro" id="IPR058031">
    <property type="entry name" value="AAA_lid_NorR"/>
</dbReference>
<evidence type="ECO:0000313" key="13">
    <source>
        <dbReference type="Proteomes" id="UP000004688"/>
    </source>
</evidence>
<dbReference type="PANTHER" id="PTHR32071">
    <property type="entry name" value="TRANSCRIPTIONAL REGULATORY PROTEIN"/>
    <property type="match status" value="1"/>
</dbReference>
<evidence type="ECO:0000259" key="11">
    <source>
        <dbReference type="PROSITE" id="PS50045"/>
    </source>
</evidence>
<keyword evidence="6" id="KW-0902">Two-component regulatory system</keyword>
<dbReference type="PROSITE" id="PS00676">
    <property type="entry name" value="SIGMA54_INTERACT_2"/>
    <property type="match status" value="1"/>
</dbReference>
<name>M9RQ49_9RHOB</name>
<keyword evidence="8" id="KW-0238">DNA-binding</keyword>
<dbReference type="Proteomes" id="UP000004688">
    <property type="component" value="Plasmid pOA238_118"/>
</dbReference>
<dbReference type="EMBL" id="CP003743">
    <property type="protein sequence ID" value="AGI74754.1"/>
    <property type="molecule type" value="Genomic_DNA"/>
</dbReference>
<dbReference type="PANTHER" id="PTHR32071:SF117">
    <property type="entry name" value="PTS-DEPENDENT DIHYDROXYACETONE KINASE OPERON REGULATORY PROTEIN-RELATED"/>
    <property type="match status" value="1"/>
</dbReference>
<dbReference type="GO" id="GO:0005524">
    <property type="term" value="F:ATP binding"/>
    <property type="evidence" value="ECO:0007669"/>
    <property type="project" value="UniProtKB-KW"/>
</dbReference>
<comment type="subunit">
    <text evidence="2">Interacts with sigma-54.</text>
</comment>
<keyword evidence="10" id="KW-0804">Transcription</keyword>
<evidence type="ECO:0000256" key="4">
    <source>
        <dbReference type="ARBA" id="ARBA00022741"/>
    </source>
</evidence>
<dbReference type="Gene3D" id="1.10.10.60">
    <property type="entry name" value="Homeodomain-like"/>
    <property type="match status" value="1"/>
</dbReference>
<gene>
    <name evidence="12" type="ORF">OA238_118p0570</name>
</gene>
<organism evidence="12 13">
    <name type="scientific">Octadecabacter arcticus 238</name>
    <dbReference type="NCBI Taxonomy" id="391616"/>
    <lineage>
        <taxon>Bacteria</taxon>
        <taxon>Pseudomonadati</taxon>
        <taxon>Pseudomonadota</taxon>
        <taxon>Alphaproteobacteria</taxon>
        <taxon>Rhodobacterales</taxon>
        <taxon>Roseobacteraceae</taxon>
        <taxon>Octadecabacter</taxon>
    </lineage>
</organism>
<dbReference type="InterPro" id="IPR002078">
    <property type="entry name" value="Sigma_54_int"/>
</dbReference>
<dbReference type="KEGG" id="oar:OA238_118p0570"/>